<evidence type="ECO:0000313" key="1">
    <source>
        <dbReference type="EMBL" id="RNI35771.1"/>
    </source>
</evidence>
<keyword evidence="2" id="KW-1185">Reference proteome</keyword>
<proteinExistence type="predicted"/>
<protein>
    <submittedName>
        <fullName evidence="1">Uncharacterized protein</fullName>
    </submittedName>
</protein>
<accession>A0A3M9NDG1</accession>
<dbReference type="AlphaFoldDB" id="A0A3M9NDG1"/>
<name>A0A3M9NDG1_9BACT</name>
<dbReference type="Proteomes" id="UP000267223">
    <property type="component" value="Unassembled WGS sequence"/>
</dbReference>
<reference evidence="1 2" key="1">
    <citation type="submission" date="2018-11" db="EMBL/GenBank/DDBJ databases">
        <title>Draft genome sequence of Ferruginibacter sp. BO-59.</title>
        <authorList>
            <person name="Im W.T."/>
        </authorList>
    </citation>
    <scope>NUCLEOTIDE SEQUENCE [LARGE SCALE GENOMIC DNA]</scope>
    <source>
        <strain evidence="1 2">BO-59</strain>
    </source>
</reference>
<organism evidence="1 2">
    <name type="scientific">Hanamia caeni</name>
    <dbReference type="NCBI Taxonomy" id="2294116"/>
    <lineage>
        <taxon>Bacteria</taxon>
        <taxon>Pseudomonadati</taxon>
        <taxon>Bacteroidota</taxon>
        <taxon>Chitinophagia</taxon>
        <taxon>Chitinophagales</taxon>
        <taxon>Chitinophagaceae</taxon>
        <taxon>Hanamia</taxon>
    </lineage>
</organism>
<evidence type="ECO:0000313" key="2">
    <source>
        <dbReference type="Proteomes" id="UP000267223"/>
    </source>
</evidence>
<dbReference type="EMBL" id="RJJR01000009">
    <property type="protein sequence ID" value="RNI35771.1"/>
    <property type="molecule type" value="Genomic_DNA"/>
</dbReference>
<sequence>MAGCTHYYYAPNSANIPLFKEKNNFKFKAGYGGDDYKSGDIQMAYSASRNIGVMVNSFFAGKTEDVEDSYRTGASHEESGKGSFIEAGVGYYKPFSRKKVWIFEAYGGVGIGGEYHTYGNLETSKFKLTKYFVQPSIGYSSKSGKFEFAVSSRFSGLNLKIKQSNLTPETNQTEKQNVDLIALHPSSLLWEPSFMIAAGWPDFKFFLQLTSSDNLSNSHLFMDKDNVTFGLKFTLKKDPNMKSETKSNYISPFL</sequence>
<comment type="caution">
    <text evidence="1">The sequence shown here is derived from an EMBL/GenBank/DDBJ whole genome shotgun (WGS) entry which is preliminary data.</text>
</comment>
<gene>
    <name evidence="1" type="ORF">EFY79_12505</name>
</gene>